<protein>
    <submittedName>
        <fullName evidence="1">Uncharacterized protein</fullName>
    </submittedName>
</protein>
<reference evidence="1" key="1">
    <citation type="journal article" date="2014" name="Front. Microbiol.">
        <title>High frequency of phylogenetically diverse reductive dehalogenase-homologous genes in deep subseafloor sedimentary metagenomes.</title>
        <authorList>
            <person name="Kawai M."/>
            <person name="Futagami T."/>
            <person name="Toyoda A."/>
            <person name="Takaki Y."/>
            <person name="Nishi S."/>
            <person name="Hori S."/>
            <person name="Arai W."/>
            <person name="Tsubouchi T."/>
            <person name="Morono Y."/>
            <person name="Uchiyama I."/>
            <person name="Ito T."/>
            <person name="Fujiyama A."/>
            <person name="Inagaki F."/>
            <person name="Takami H."/>
        </authorList>
    </citation>
    <scope>NUCLEOTIDE SEQUENCE</scope>
    <source>
        <strain evidence="1">Expedition CK06-06</strain>
    </source>
</reference>
<name>X1F6K8_9ZZZZ</name>
<accession>X1F6K8</accession>
<feature type="non-terminal residue" evidence="1">
    <location>
        <position position="1"/>
    </location>
</feature>
<dbReference type="AlphaFoldDB" id="X1F6K8"/>
<comment type="caution">
    <text evidence="1">The sequence shown here is derived from an EMBL/GenBank/DDBJ whole genome shotgun (WGS) entry which is preliminary data.</text>
</comment>
<sequence length="45" mass="4975">FSVQERGPTADMFFATRMASHTGMCGLLLTRLPGKLELREFGSTI</sequence>
<evidence type="ECO:0000313" key="1">
    <source>
        <dbReference type="EMBL" id="GAH41281.1"/>
    </source>
</evidence>
<proteinExistence type="predicted"/>
<gene>
    <name evidence="1" type="ORF">S03H2_16515</name>
</gene>
<dbReference type="EMBL" id="BARU01008439">
    <property type="protein sequence ID" value="GAH41281.1"/>
    <property type="molecule type" value="Genomic_DNA"/>
</dbReference>
<organism evidence="1">
    <name type="scientific">marine sediment metagenome</name>
    <dbReference type="NCBI Taxonomy" id="412755"/>
    <lineage>
        <taxon>unclassified sequences</taxon>
        <taxon>metagenomes</taxon>
        <taxon>ecological metagenomes</taxon>
    </lineage>
</organism>